<dbReference type="GO" id="GO:2000221">
    <property type="term" value="P:negative regulation of pseudohyphal growth"/>
    <property type="evidence" value="ECO:0007669"/>
    <property type="project" value="UniProtKB-ARBA"/>
</dbReference>
<dbReference type="FunCoup" id="Q755Z8">
    <property type="interactions" value="1314"/>
</dbReference>
<dbReference type="FunFam" id="1.10.10.10:FF:000030">
    <property type="entry name" value="Forkhead box protein K2"/>
    <property type="match status" value="1"/>
</dbReference>
<evidence type="ECO:0000256" key="3">
    <source>
        <dbReference type="ARBA" id="ARBA00023125"/>
    </source>
</evidence>
<evidence type="ECO:0000256" key="7">
    <source>
        <dbReference type="SAM" id="MobiDB-lite"/>
    </source>
</evidence>
<dbReference type="RefSeq" id="NP_985225.2">
    <property type="nucleotide sequence ID" value="NM_210579.2"/>
</dbReference>
<dbReference type="InterPro" id="IPR001766">
    <property type="entry name" value="Fork_head_dom"/>
</dbReference>
<dbReference type="GO" id="GO:0000981">
    <property type="term" value="F:DNA-binding transcription factor activity, RNA polymerase II-specific"/>
    <property type="evidence" value="ECO:0000318"/>
    <property type="project" value="GO_Central"/>
</dbReference>
<dbReference type="InterPro" id="IPR008984">
    <property type="entry name" value="SMAD_FHA_dom_sf"/>
</dbReference>
<feature type="DNA-binding region" description="Fork-head" evidence="6">
    <location>
        <begin position="259"/>
        <end position="357"/>
    </location>
</feature>
<dbReference type="HOGENOM" id="CLU_007090_2_0_1"/>
<evidence type="ECO:0000256" key="6">
    <source>
        <dbReference type="PROSITE-ProRule" id="PRU00089"/>
    </source>
</evidence>
<feature type="compositionally biased region" description="Polar residues" evidence="7">
    <location>
        <begin position="622"/>
        <end position="642"/>
    </location>
</feature>
<reference evidence="10 11" key="1">
    <citation type="journal article" date="2004" name="Science">
        <title>The Ashbya gossypii genome as a tool for mapping the ancient Saccharomyces cerevisiae genome.</title>
        <authorList>
            <person name="Dietrich F.S."/>
            <person name="Voegeli S."/>
            <person name="Brachat S."/>
            <person name="Lerch A."/>
            <person name="Gates K."/>
            <person name="Steiner S."/>
            <person name="Mohr C."/>
            <person name="Pohlmann R."/>
            <person name="Luedi P."/>
            <person name="Choi S."/>
            <person name="Wing R.A."/>
            <person name="Flavier A."/>
            <person name="Gaffney T.D."/>
            <person name="Philippsen P."/>
        </authorList>
    </citation>
    <scope>NUCLEOTIDE SEQUENCE [LARGE SCALE GENOMIC DNA]</scope>
    <source>
        <strain evidence="11">ATCC 10895 / CBS 109.51 / FGSC 9923 / NRRL Y-1056</strain>
    </source>
</reference>
<dbReference type="SMART" id="SM00339">
    <property type="entry name" value="FH"/>
    <property type="match status" value="1"/>
</dbReference>
<dbReference type="InterPro" id="IPR030456">
    <property type="entry name" value="TF_fork_head_CS_2"/>
</dbReference>
<keyword evidence="5 6" id="KW-0539">Nucleus</keyword>
<name>Q755Z8_EREGS</name>
<comment type="subcellular location">
    <subcellularLocation>
        <location evidence="1 6">Nucleus</location>
    </subcellularLocation>
</comment>
<dbReference type="InterPro" id="IPR036390">
    <property type="entry name" value="WH_DNA-bd_sf"/>
</dbReference>
<dbReference type="PROSITE" id="PS00658">
    <property type="entry name" value="FORK_HEAD_2"/>
    <property type="match status" value="1"/>
</dbReference>
<dbReference type="CDD" id="cd22701">
    <property type="entry name" value="FHA_FKH1-like"/>
    <property type="match status" value="1"/>
</dbReference>
<dbReference type="EMBL" id="AE016818">
    <property type="protein sequence ID" value="AAS53049.2"/>
    <property type="molecule type" value="Genomic_DNA"/>
</dbReference>
<dbReference type="Pfam" id="PF00498">
    <property type="entry name" value="FHA"/>
    <property type="match status" value="1"/>
</dbReference>
<feature type="compositionally biased region" description="Polar residues" evidence="7">
    <location>
        <begin position="381"/>
        <end position="408"/>
    </location>
</feature>
<feature type="compositionally biased region" description="Polar residues" evidence="7">
    <location>
        <begin position="555"/>
        <end position="579"/>
    </location>
</feature>
<gene>
    <name evidence="10" type="ORF">AGOS_AER369C</name>
</gene>
<dbReference type="Gene3D" id="1.10.10.10">
    <property type="entry name" value="Winged helix-like DNA-binding domain superfamily/Winged helix DNA-binding domain"/>
    <property type="match status" value="1"/>
</dbReference>
<evidence type="ECO:0000256" key="1">
    <source>
        <dbReference type="ARBA" id="ARBA00004123"/>
    </source>
</evidence>
<feature type="compositionally biased region" description="Polar residues" evidence="7">
    <location>
        <begin position="419"/>
        <end position="465"/>
    </location>
</feature>
<dbReference type="PROSITE" id="PS00657">
    <property type="entry name" value="FORK_HEAD_1"/>
    <property type="match status" value="1"/>
</dbReference>
<dbReference type="InParanoid" id="Q755Z8"/>
<dbReference type="PROSITE" id="PS50006">
    <property type="entry name" value="FHA_DOMAIN"/>
    <property type="match status" value="1"/>
</dbReference>
<evidence type="ECO:0000259" key="9">
    <source>
        <dbReference type="PROSITE" id="PS50039"/>
    </source>
</evidence>
<feature type="region of interest" description="Disordered" evidence="7">
    <location>
        <begin position="553"/>
        <end position="604"/>
    </location>
</feature>
<dbReference type="KEGG" id="ago:AGOS_AER369C"/>
<dbReference type="GO" id="GO:0005634">
    <property type="term" value="C:nucleus"/>
    <property type="evidence" value="ECO:0007669"/>
    <property type="project" value="UniProtKB-SubCell"/>
</dbReference>
<dbReference type="SUPFAM" id="SSF49879">
    <property type="entry name" value="SMAD/FHA domain"/>
    <property type="match status" value="1"/>
</dbReference>
<organism evidence="10 11">
    <name type="scientific">Eremothecium gossypii (strain ATCC 10895 / CBS 109.51 / FGSC 9923 / NRRL Y-1056)</name>
    <name type="common">Yeast</name>
    <name type="synonym">Ashbya gossypii</name>
    <dbReference type="NCBI Taxonomy" id="284811"/>
    <lineage>
        <taxon>Eukaryota</taxon>
        <taxon>Fungi</taxon>
        <taxon>Dikarya</taxon>
        <taxon>Ascomycota</taxon>
        <taxon>Saccharomycotina</taxon>
        <taxon>Saccharomycetes</taxon>
        <taxon>Saccharomycetales</taxon>
        <taxon>Saccharomycetaceae</taxon>
        <taxon>Eremothecium</taxon>
    </lineage>
</organism>
<reference evidence="11" key="2">
    <citation type="journal article" date="2013" name="G3 (Bethesda)">
        <title>Genomes of Ashbya fungi isolated from insects reveal four mating-type loci, numerous translocations, lack of transposons, and distinct gene duplications.</title>
        <authorList>
            <person name="Dietrich F.S."/>
            <person name="Voegeli S."/>
            <person name="Kuo S."/>
            <person name="Philippsen P."/>
        </authorList>
    </citation>
    <scope>GENOME REANNOTATION</scope>
    <source>
        <strain evidence="11">ATCC 10895 / CBS 109.51 / FGSC 9923 / NRRL Y-1056</strain>
    </source>
</reference>
<dbReference type="GeneID" id="4621441"/>
<dbReference type="GO" id="GO:0000978">
    <property type="term" value="F:RNA polymerase II cis-regulatory region sequence-specific DNA binding"/>
    <property type="evidence" value="ECO:0000318"/>
    <property type="project" value="GO_Central"/>
</dbReference>
<dbReference type="SUPFAM" id="SSF46785">
    <property type="entry name" value="Winged helix' DNA-binding domain"/>
    <property type="match status" value="1"/>
</dbReference>
<dbReference type="STRING" id="284811.Q755Z8"/>
<proteinExistence type="predicted"/>
<evidence type="ECO:0000259" key="8">
    <source>
        <dbReference type="PROSITE" id="PS50006"/>
    </source>
</evidence>
<evidence type="ECO:0000313" key="10">
    <source>
        <dbReference type="EMBL" id="AAS53049.2"/>
    </source>
</evidence>
<dbReference type="eggNOG" id="KOG2294">
    <property type="taxonomic scope" value="Eukaryota"/>
</dbReference>
<dbReference type="Gene3D" id="2.60.200.20">
    <property type="match status" value="1"/>
</dbReference>
<feature type="domain" description="Fork-head" evidence="9">
    <location>
        <begin position="259"/>
        <end position="357"/>
    </location>
</feature>
<sequence length="713" mass="77587">MNYPFASQQHQQDVINAVISVLDAPKEATTVSQVYSNDKNTATEVQAYAKISGRDWTYYVKDMMTSIGRNTSPQDRSVHIDLGPAKVVSRQHASISFNLNTGIWELRVLGRNGAKINFHRIPSGPNTDPVPLSSGTILDIGGTQMMFILPDQGPFIDPAALSYLNPKLAAAYAHTTTNPLLQELIKSTTSAVTDVKGTGDGGMTTFKMYHNHYQNASQYDQVDQSSSQGAIYGTIIDPSFHTGKDLATDLSRDENRNVKPPHSYATMITQAILSSQDGELSLSAIYKYISTNYAFYRHTKSGWQNSIRHNLSLNKAFEKVPRKPGEPGKGMKWRISEEYQREFLEKWHSGRIGKVRRGSSVARQLQLHMSRYNYLPIQNHRQSNVAANGSVQKQQRRTTMSTSIGSRSQSEDRVAVSVPPSNSTDYANSVATNPIQYSSSSQNGHVQTKQVHPARTSNLQPQLTLKQEDKPLHNNDTPPPSISFSRQPPQKQEQRDISASASNTSLPSLSGMRGSPQPSLSVATLPTTAPVNDVLLHSPAKRFHISAVEAYTPERGSQQISRSPTQGGSSAHLSAQGAQQGPMLGQSGHVSQGGHSNANQSSPGVWNLLQFSSVNNTPATAYNNGMPSLNTQNPGLSKTNSAAAVKHGSNELLTSSAEKDHSLNSSPIKKHRGDGRGVDHPDGRLILDTEGAKVSLVSNDDISAGRHGSVDRE</sequence>
<accession>Q755Z8</accession>
<dbReference type="GO" id="GO:0006357">
    <property type="term" value="P:regulation of transcription by RNA polymerase II"/>
    <property type="evidence" value="ECO:0000318"/>
    <property type="project" value="GO_Central"/>
</dbReference>
<dbReference type="AlphaFoldDB" id="Q755Z8"/>
<dbReference type="Proteomes" id="UP000000591">
    <property type="component" value="Chromosome V"/>
</dbReference>
<dbReference type="OMA" id="YYRFAKT"/>
<dbReference type="InterPro" id="IPR000253">
    <property type="entry name" value="FHA_dom"/>
</dbReference>
<evidence type="ECO:0000256" key="2">
    <source>
        <dbReference type="ARBA" id="ARBA00023015"/>
    </source>
</evidence>
<evidence type="ECO:0000256" key="5">
    <source>
        <dbReference type="ARBA" id="ARBA00023242"/>
    </source>
</evidence>
<dbReference type="CDD" id="cd00059">
    <property type="entry name" value="FH_FOX"/>
    <property type="match status" value="1"/>
</dbReference>
<keyword evidence="2" id="KW-0805">Transcription regulation</keyword>
<dbReference type="PANTHER" id="PTHR45881:SF1">
    <property type="entry name" value="FORK HEAD PROTEIN HOMOLOG 2"/>
    <property type="match status" value="1"/>
</dbReference>
<keyword evidence="11" id="KW-1185">Reference proteome</keyword>
<evidence type="ECO:0000256" key="4">
    <source>
        <dbReference type="ARBA" id="ARBA00023163"/>
    </source>
</evidence>
<dbReference type="Pfam" id="PF00250">
    <property type="entry name" value="Forkhead"/>
    <property type="match status" value="1"/>
</dbReference>
<evidence type="ECO:0000313" key="11">
    <source>
        <dbReference type="Proteomes" id="UP000000591"/>
    </source>
</evidence>
<dbReference type="PRINTS" id="PR00053">
    <property type="entry name" value="FORKHEAD"/>
</dbReference>
<dbReference type="SMART" id="SM00240">
    <property type="entry name" value="FHA"/>
    <property type="match status" value="1"/>
</dbReference>
<feature type="compositionally biased region" description="Low complexity" evidence="7">
    <location>
        <begin position="585"/>
        <end position="596"/>
    </location>
</feature>
<dbReference type="InterPro" id="IPR036388">
    <property type="entry name" value="WH-like_DNA-bd_sf"/>
</dbReference>
<feature type="region of interest" description="Disordered" evidence="7">
    <location>
        <begin position="381"/>
        <end position="524"/>
    </location>
</feature>
<dbReference type="PROSITE" id="PS50039">
    <property type="entry name" value="FORK_HEAD_3"/>
    <property type="match status" value="1"/>
</dbReference>
<feature type="region of interest" description="Disordered" evidence="7">
    <location>
        <begin position="622"/>
        <end position="684"/>
    </location>
</feature>
<feature type="domain" description="FHA" evidence="8">
    <location>
        <begin position="65"/>
        <end position="121"/>
    </location>
</feature>
<feature type="compositionally biased region" description="Polar residues" evidence="7">
    <location>
        <begin position="482"/>
        <end position="508"/>
    </location>
</feature>
<dbReference type="PANTHER" id="PTHR45881">
    <property type="entry name" value="CHECKPOINT SUPPRESSOR 1-LIKE, ISOFORM A-RELATED"/>
    <property type="match status" value="1"/>
</dbReference>
<keyword evidence="4" id="KW-0804">Transcription</keyword>
<dbReference type="InterPro" id="IPR018122">
    <property type="entry name" value="TF_fork_head_CS_1"/>
</dbReference>
<protein>
    <submittedName>
        <fullName evidence="10">AER369Cp</fullName>
    </submittedName>
</protein>
<keyword evidence="3 6" id="KW-0238">DNA-binding</keyword>
<feature type="compositionally biased region" description="Basic and acidic residues" evidence="7">
    <location>
        <begin position="674"/>
        <end position="684"/>
    </location>
</feature>
<dbReference type="OrthoDB" id="5954824at2759"/>